<dbReference type="Gene3D" id="3.40.50.10140">
    <property type="entry name" value="Toll/interleukin-1 receptor homology (TIR) domain"/>
    <property type="match status" value="1"/>
</dbReference>
<dbReference type="eggNOG" id="ENOG502ZAK1">
    <property type="taxonomic scope" value="Bacteria"/>
</dbReference>
<dbReference type="InterPro" id="IPR000157">
    <property type="entry name" value="TIR_dom"/>
</dbReference>
<sequence>MNIYFINPQLTVGENEETENFFYICTKEIGKYFSINQVNSKMALSSLIINNKDRLIFFNRCDQNYDESIILILKKFRSLYTDETVGKYVYPIAIDSDFRCTPDIISKPQSFDIVEELSKRTLEREGIKIVAEALARKVISDCMPTMCKNKMKFFISHRRIDGEEIARVFENALKREQERTFRDLFDIDVGEDAQAEIEYNLKNSDILLFLHTPKCYESDWIDKELRLARLYGIPIIWIMLGDNDIKLLKTKPADKPHFKYDDIDNLKEILSQDVVSNIVKKAFEVIIEGSYNIFEKVDAVKSIVDSVQEIDKEKMLYKVSIQRKGYLYPQRNIEQIIQFYGRSPKADDVKEMQSTLREHGYKEYETYGFNYDNAVILSNNKISELNDKRVVVEDMNDYIDNLEKYYKTNKKITNKKNGIIISGAFSSMDVNYQQELSNAIIVIVKSVLREGGKIIFGAHPTFQNLIFDVAKVQRPNDYVDAVHLYISKWFTDEDRLKKLKSMATIYATDSQKDRDKSLTVMRKQMISDEDAIALICLGGKRNVENSNPGVDEEIRLAKERKIPIFLIGSVGGRTSEIANEINENNKWREINNYSINKNRELMNSLNFNILINDIMKNIGLK</sequence>
<dbReference type="GO" id="GO:0007165">
    <property type="term" value="P:signal transduction"/>
    <property type="evidence" value="ECO:0007669"/>
    <property type="project" value="InterPro"/>
</dbReference>
<comment type="caution">
    <text evidence="2">The sequence shown here is derived from an EMBL/GenBank/DDBJ whole genome shotgun (WGS) entry which is preliminary data.</text>
</comment>
<dbReference type="Pfam" id="PF18180">
    <property type="entry name" value="LD_cluster3"/>
    <property type="match status" value="1"/>
</dbReference>
<proteinExistence type="predicted"/>
<protein>
    <recommendedName>
        <fullName evidence="1">TIR domain-containing protein</fullName>
    </recommendedName>
</protein>
<dbReference type="Pfam" id="PF13676">
    <property type="entry name" value="TIR_2"/>
    <property type="match status" value="1"/>
</dbReference>
<reference evidence="2 3" key="1">
    <citation type="submission" date="2009-08" db="EMBL/GenBank/DDBJ databases">
        <authorList>
            <person name="Shrivastava S."/>
            <person name="Brinkac L.B."/>
            <person name="Brown J.L."/>
            <person name="Bruce D.B."/>
            <person name="Detter C."/>
            <person name="Green L.D."/>
            <person name="Munk C.A."/>
            <person name="Rogers Y.C."/>
            <person name="Tapia R."/>
            <person name="Sims D.R."/>
            <person name="Smith L.A."/>
            <person name="Smith T.J."/>
            <person name="Sutton G."/>
            <person name="Brettin T."/>
        </authorList>
    </citation>
    <scope>NUCLEOTIDE SEQUENCE [LARGE SCALE GENOMIC DNA]</scope>
    <source>
        <strain evidence="3">E4 str. BoNT E BL5262</strain>
    </source>
</reference>
<dbReference type="InterPro" id="IPR041197">
    <property type="entry name" value="LD_cluster3"/>
</dbReference>
<gene>
    <name evidence="2" type="ORF">CLP_3069</name>
</gene>
<dbReference type="PROSITE" id="PS50104">
    <property type="entry name" value="TIR"/>
    <property type="match status" value="1"/>
</dbReference>
<dbReference type="RefSeq" id="WP_003408570.1">
    <property type="nucleotide sequence ID" value="NZ_ACOM01000005.1"/>
</dbReference>
<dbReference type="EMBL" id="ACOM01000005">
    <property type="protein sequence ID" value="EEP53396.1"/>
    <property type="molecule type" value="Genomic_DNA"/>
</dbReference>
<organism evidence="2 3">
    <name type="scientific">Clostridium butyricum E4 str. BoNT E BL5262</name>
    <dbReference type="NCBI Taxonomy" id="632245"/>
    <lineage>
        <taxon>Bacteria</taxon>
        <taxon>Bacillati</taxon>
        <taxon>Bacillota</taxon>
        <taxon>Clostridia</taxon>
        <taxon>Eubacteriales</taxon>
        <taxon>Clostridiaceae</taxon>
        <taxon>Clostridium</taxon>
    </lineage>
</organism>
<accession>C4IHA9</accession>
<dbReference type="InterPro" id="IPR035897">
    <property type="entry name" value="Toll_tir_struct_dom_sf"/>
</dbReference>
<keyword evidence="3" id="KW-1185">Reference proteome</keyword>
<dbReference type="AlphaFoldDB" id="C4IHA9"/>
<dbReference type="HOGENOM" id="CLU_454708_0_0_9"/>
<dbReference type="Proteomes" id="UP000003081">
    <property type="component" value="Unassembled WGS sequence"/>
</dbReference>
<evidence type="ECO:0000259" key="1">
    <source>
        <dbReference type="PROSITE" id="PS50104"/>
    </source>
</evidence>
<name>C4IHA9_CLOBU</name>
<dbReference type="SUPFAM" id="SSF52200">
    <property type="entry name" value="Toll/Interleukin receptor TIR domain"/>
    <property type="match status" value="1"/>
</dbReference>
<evidence type="ECO:0000313" key="2">
    <source>
        <dbReference type="EMBL" id="EEP53396.1"/>
    </source>
</evidence>
<evidence type="ECO:0000313" key="3">
    <source>
        <dbReference type="Proteomes" id="UP000003081"/>
    </source>
</evidence>
<feature type="domain" description="TIR" evidence="1">
    <location>
        <begin position="149"/>
        <end position="278"/>
    </location>
</feature>